<keyword evidence="4" id="KW-1185">Reference proteome</keyword>
<accession>A0ABT4YTV7</accession>
<dbReference type="SUPFAM" id="SSF56317">
    <property type="entry name" value="Carbon-nitrogen hydrolase"/>
    <property type="match status" value="1"/>
</dbReference>
<dbReference type="InterPro" id="IPR003010">
    <property type="entry name" value="C-N_Hydrolase"/>
</dbReference>
<dbReference type="PANTHER" id="PTHR43674">
    <property type="entry name" value="NITRILASE C965.09-RELATED"/>
    <property type="match status" value="1"/>
</dbReference>
<dbReference type="Proteomes" id="UP001210678">
    <property type="component" value="Unassembled WGS sequence"/>
</dbReference>
<name>A0ABT4YTV7_9VIBR</name>
<organism evidence="3 4">
    <name type="scientific">Vibrio algarum</name>
    <dbReference type="NCBI Taxonomy" id="3020714"/>
    <lineage>
        <taxon>Bacteria</taxon>
        <taxon>Pseudomonadati</taxon>
        <taxon>Pseudomonadota</taxon>
        <taxon>Gammaproteobacteria</taxon>
        <taxon>Vibrionales</taxon>
        <taxon>Vibrionaceae</taxon>
        <taxon>Vibrio</taxon>
    </lineage>
</organism>
<dbReference type="PANTHER" id="PTHR43674:SF2">
    <property type="entry name" value="BETA-UREIDOPROPIONASE"/>
    <property type="match status" value="1"/>
</dbReference>
<comment type="caution">
    <text evidence="3">The sequence shown here is derived from an EMBL/GenBank/DDBJ whole genome shotgun (WGS) entry which is preliminary data.</text>
</comment>
<reference evidence="3 4" key="1">
    <citation type="submission" date="2023-01" db="EMBL/GenBank/DDBJ databases">
        <title>Vibrio sp. KJ40-1 sp.nov, isolated from marine algae.</title>
        <authorList>
            <person name="Butt M."/>
            <person name="Kim J.M.J."/>
            <person name="Jeon C.O.C."/>
        </authorList>
    </citation>
    <scope>NUCLEOTIDE SEQUENCE [LARGE SCALE GENOMIC DNA]</scope>
    <source>
        <strain evidence="3 4">KJ40-1</strain>
    </source>
</reference>
<evidence type="ECO:0000256" key="1">
    <source>
        <dbReference type="ARBA" id="ARBA00022801"/>
    </source>
</evidence>
<feature type="domain" description="CN hydrolase" evidence="2">
    <location>
        <begin position="5"/>
        <end position="239"/>
    </location>
</feature>
<dbReference type="PROSITE" id="PS50263">
    <property type="entry name" value="CN_HYDROLASE"/>
    <property type="match status" value="1"/>
</dbReference>
<evidence type="ECO:0000313" key="4">
    <source>
        <dbReference type="Proteomes" id="UP001210678"/>
    </source>
</evidence>
<proteinExistence type="predicted"/>
<dbReference type="Gene3D" id="3.60.110.10">
    <property type="entry name" value="Carbon-nitrogen hydrolase"/>
    <property type="match status" value="1"/>
</dbReference>
<sequence length="257" mass="28154">MKNSVRVALAQFRAERGNISNNIEAHKKLCASAASQGAKIIMFPELSLTGYEPDLLPELAIGRSSPLIKELSNTAVENRLTVIAGCPLRSGRVKPYIGAVISHPNEEVNYYKKQYLHQGENEYSVAGDENYSFSVDQVKFTLAVCADFTEPQHFNDAKASNTDVYLVSALISKRGFLKDSGLLSSIANTLNIPVLLSNFVGETGGWDTAGQSSVWDHEGEIVIQGDESHEGITVCTISNGKISDVRFQMLKRTNWPD</sequence>
<dbReference type="Pfam" id="PF00795">
    <property type="entry name" value="CN_hydrolase"/>
    <property type="match status" value="1"/>
</dbReference>
<dbReference type="InterPro" id="IPR050345">
    <property type="entry name" value="Aliph_Amidase/BUP"/>
</dbReference>
<gene>
    <name evidence="3" type="ORF">PGX00_15710</name>
</gene>
<evidence type="ECO:0000259" key="2">
    <source>
        <dbReference type="PROSITE" id="PS50263"/>
    </source>
</evidence>
<evidence type="ECO:0000313" key="3">
    <source>
        <dbReference type="EMBL" id="MDB1125004.1"/>
    </source>
</evidence>
<dbReference type="EMBL" id="JAQLOI010000003">
    <property type="protein sequence ID" value="MDB1125004.1"/>
    <property type="molecule type" value="Genomic_DNA"/>
</dbReference>
<dbReference type="CDD" id="cd07197">
    <property type="entry name" value="nitrilase"/>
    <property type="match status" value="1"/>
</dbReference>
<protein>
    <submittedName>
        <fullName evidence="3">Carbon-nitrogen hydrolase family protein</fullName>
    </submittedName>
</protein>
<keyword evidence="1 3" id="KW-0378">Hydrolase</keyword>
<dbReference type="InterPro" id="IPR036526">
    <property type="entry name" value="C-N_Hydrolase_sf"/>
</dbReference>
<dbReference type="GO" id="GO:0016787">
    <property type="term" value="F:hydrolase activity"/>
    <property type="evidence" value="ECO:0007669"/>
    <property type="project" value="UniProtKB-KW"/>
</dbReference>
<dbReference type="RefSeq" id="WP_272138311.1">
    <property type="nucleotide sequence ID" value="NZ_JAQLOI010000003.1"/>
</dbReference>